<comment type="similarity">
    <text evidence="6">Belongs to the TVP38/TMEM64 family.</text>
</comment>
<evidence type="ECO:0000256" key="3">
    <source>
        <dbReference type="ARBA" id="ARBA00022692"/>
    </source>
</evidence>
<keyword evidence="2 6" id="KW-1003">Cell membrane</keyword>
<dbReference type="EMBL" id="JAGYPE010000004">
    <property type="protein sequence ID" value="MBS4184305.1"/>
    <property type="molecule type" value="Genomic_DNA"/>
</dbReference>
<protein>
    <recommendedName>
        <fullName evidence="6">TVP38/TMEM64 family membrane protein</fullName>
    </recommendedName>
</protein>
<feature type="transmembrane region" description="Helical" evidence="6">
    <location>
        <begin position="162"/>
        <end position="179"/>
    </location>
</feature>
<keyword evidence="10" id="KW-1185">Reference proteome</keyword>
<sequence length="181" mass="20111">MEAQILAWFEHSGTLAIWISILLNIIISFFGVVPSVFLTAANISFFGFGHGLLISILGEAFGAIISFYLYRKGINRVKNKIAIKNKFLDRLQNTQDMEAFFLIFALRIFPFIPSGVVTLVSAGSKVGIINFSIASTLGKIPALLIEAYSVKQVLDWSLQGKFILGLCSIFMVVILIKRFQK</sequence>
<dbReference type="Pfam" id="PF09335">
    <property type="entry name" value="VTT_dom"/>
    <property type="match status" value="1"/>
</dbReference>
<organism evidence="8">
    <name type="scientific">Neobacillus citreus</name>
    <dbReference type="NCBI Taxonomy" id="2833578"/>
    <lineage>
        <taxon>Bacteria</taxon>
        <taxon>Bacillati</taxon>
        <taxon>Bacillota</taxon>
        <taxon>Bacilli</taxon>
        <taxon>Bacillales</taxon>
        <taxon>Bacillaceae</taxon>
        <taxon>Neobacillus</taxon>
    </lineage>
</organism>
<dbReference type="GO" id="GO:0005886">
    <property type="term" value="C:plasma membrane"/>
    <property type="evidence" value="ECO:0007669"/>
    <property type="project" value="UniProtKB-SubCell"/>
</dbReference>
<name>A0A942T142_9BACI</name>
<keyword evidence="3 6" id="KW-0812">Transmembrane</keyword>
<dbReference type="Proteomes" id="UP000677265">
    <property type="component" value="Unassembled WGS sequence"/>
</dbReference>
<dbReference type="PANTHER" id="PTHR12677:SF55">
    <property type="entry name" value="UNDECAPRENYL PHOSPHATE TRANSPORTER SAOUHSC_00901-RELATED"/>
    <property type="match status" value="1"/>
</dbReference>
<evidence type="ECO:0000256" key="2">
    <source>
        <dbReference type="ARBA" id="ARBA00022475"/>
    </source>
</evidence>
<keyword evidence="5 6" id="KW-0472">Membrane</keyword>
<comment type="caution">
    <text evidence="8">The sequence shown here is derived from an EMBL/GenBank/DDBJ whole genome shotgun (WGS) entry which is preliminary data.</text>
</comment>
<dbReference type="PANTHER" id="PTHR12677">
    <property type="entry name" value="GOLGI APPARATUS MEMBRANE PROTEIN TVP38-RELATED"/>
    <property type="match status" value="1"/>
</dbReference>
<evidence type="ECO:0000256" key="4">
    <source>
        <dbReference type="ARBA" id="ARBA00022989"/>
    </source>
</evidence>
<feature type="transmembrane region" description="Helical" evidence="6">
    <location>
        <begin position="99"/>
        <end position="122"/>
    </location>
</feature>
<dbReference type="AlphaFoldDB" id="A0A942T142"/>
<evidence type="ECO:0000256" key="6">
    <source>
        <dbReference type="RuleBase" id="RU366058"/>
    </source>
</evidence>
<evidence type="ECO:0000259" key="7">
    <source>
        <dbReference type="Pfam" id="PF09335"/>
    </source>
</evidence>
<proteinExistence type="inferred from homology"/>
<feature type="domain" description="VTT" evidence="7">
    <location>
        <begin position="33"/>
        <end position="150"/>
    </location>
</feature>
<evidence type="ECO:0000313" key="10">
    <source>
        <dbReference type="Proteomes" id="UP000677265"/>
    </source>
</evidence>
<feature type="transmembrane region" description="Helical" evidence="6">
    <location>
        <begin position="12"/>
        <end position="33"/>
    </location>
</feature>
<comment type="subcellular location">
    <subcellularLocation>
        <location evidence="1 6">Cell membrane</location>
        <topology evidence="1 6">Multi-pass membrane protein</topology>
    </subcellularLocation>
</comment>
<gene>
    <name evidence="9" type="ORF">KHB02_020100</name>
    <name evidence="8" type="ORF">KHB02_23185</name>
</gene>
<dbReference type="InterPro" id="IPR032816">
    <property type="entry name" value="VTT_dom"/>
</dbReference>
<evidence type="ECO:0000256" key="1">
    <source>
        <dbReference type="ARBA" id="ARBA00004651"/>
    </source>
</evidence>
<dbReference type="InterPro" id="IPR015414">
    <property type="entry name" value="TMEM64"/>
</dbReference>
<keyword evidence="4 6" id="KW-1133">Transmembrane helix</keyword>
<evidence type="ECO:0000256" key="5">
    <source>
        <dbReference type="ARBA" id="ARBA00023136"/>
    </source>
</evidence>
<feature type="transmembrane region" description="Helical" evidence="6">
    <location>
        <begin position="45"/>
        <end position="70"/>
    </location>
</feature>
<evidence type="ECO:0000313" key="9">
    <source>
        <dbReference type="EMBL" id="MCH6267829.1"/>
    </source>
</evidence>
<evidence type="ECO:0000313" key="8">
    <source>
        <dbReference type="EMBL" id="MBS4184305.1"/>
    </source>
</evidence>
<dbReference type="EMBL" id="JAGYPE020000043">
    <property type="protein sequence ID" value="MCH6267829.1"/>
    <property type="molecule type" value="Genomic_DNA"/>
</dbReference>
<reference evidence="8" key="1">
    <citation type="submission" date="2021-05" db="EMBL/GenBank/DDBJ databases">
        <title>Novel Bacillus species.</title>
        <authorList>
            <person name="Liu G."/>
        </authorList>
    </citation>
    <scope>NUCLEOTIDE SEQUENCE</scope>
    <source>
        <strain evidence="8 10">FJAT-50051</strain>
    </source>
</reference>
<dbReference type="RefSeq" id="WP_213144196.1">
    <property type="nucleotide sequence ID" value="NZ_JAGYPE020000043.1"/>
</dbReference>
<comment type="caution">
    <text evidence="6">Lacks conserved residue(s) required for the propagation of feature annotation.</text>
</comment>
<accession>A0A942T142</accession>